<dbReference type="Proteomes" id="UP001302602">
    <property type="component" value="Unassembled WGS sequence"/>
</dbReference>
<dbReference type="InterPro" id="IPR011009">
    <property type="entry name" value="Kinase-like_dom_sf"/>
</dbReference>
<reference evidence="2" key="2">
    <citation type="submission" date="2023-05" db="EMBL/GenBank/DDBJ databases">
        <authorList>
            <consortium name="Lawrence Berkeley National Laboratory"/>
            <person name="Steindorff A."/>
            <person name="Hensen N."/>
            <person name="Bonometti L."/>
            <person name="Westerberg I."/>
            <person name="Brannstrom I.O."/>
            <person name="Guillou S."/>
            <person name="Cros-Aarteil S."/>
            <person name="Calhoun S."/>
            <person name="Haridas S."/>
            <person name="Kuo A."/>
            <person name="Mondo S."/>
            <person name="Pangilinan J."/>
            <person name="Riley R."/>
            <person name="Labutti K."/>
            <person name="Andreopoulos B."/>
            <person name="Lipzen A."/>
            <person name="Chen C."/>
            <person name="Yanf M."/>
            <person name="Daum C."/>
            <person name="Ng V."/>
            <person name="Clum A."/>
            <person name="Ohm R."/>
            <person name="Martin F."/>
            <person name="Silar P."/>
            <person name="Natvig D."/>
            <person name="Lalanne C."/>
            <person name="Gautier V."/>
            <person name="Ament-Velasquez S.L."/>
            <person name="Kruys A."/>
            <person name="Hutchinson M.I."/>
            <person name="Powell A.J."/>
            <person name="Barry K."/>
            <person name="Miller A.N."/>
            <person name="Grigoriev I.V."/>
            <person name="Debuchy R."/>
            <person name="Gladieux P."/>
            <person name="Thoren M.H."/>
            <person name="Johannesson H."/>
        </authorList>
    </citation>
    <scope>NUCLEOTIDE SEQUENCE</scope>
    <source>
        <strain evidence="2">CBS 731.68</strain>
    </source>
</reference>
<dbReference type="Gene3D" id="1.10.510.10">
    <property type="entry name" value="Transferase(Phosphotransferase) domain 1"/>
    <property type="match status" value="1"/>
</dbReference>
<gene>
    <name evidence="2" type="ORF">N657DRAFT_682351</name>
</gene>
<feature type="domain" description="Protein kinase" evidence="1">
    <location>
        <begin position="1"/>
        <end position="156"/>
    </location>
</feature>
<dbReference type="AlphaFoldDB" id="A0AAN6Z1T5"/>
<sequence>MEVIEVADACAGDSDVYDPRFTKAPEPLPNNVHIKRQSLLDYGDQVSTWKFTDLMLHELDICECLAKHPHPNVAKYLERLVEDGRMTALCFRRYARTLQETVSSSEQVDTQACPRGIQEGIKHLHQLGLVHNDLNPSNVMMHSHGSNPVIIDFDSC</sequence>
<evidence type="ECO:0000259" key="1">
    <source>
        <dbReference type="PROSITE" id="PS50011"/>
    </source>
</evidence>
<name>A0AAN6Z1T5_9PEZI</name>
<dbReference type="PROSITE" id="PS50011">
    <property type="entry name" value="PROTEIN_KINASE_DOM"/>
    <property type="match status" value="1"/>
</dbReference>
<dbReference type="Pfam" id="PF00069">
    <property type="entry name" value="Pkinase"/>
    <property type="match status" value="1"/>
</dbReference>
<reference evidence="2" key="1">
    <citation type="journal article" date="2023" name="Mol. Phylogenet. Evol.">
        <title>Genome-scale phylogeny and comparative genomics of the fungal order Sordariales.</title>
        <authorList>
            <person name="Hensen N."/>
            <person name="Bonometti L."/>
            <person name="Westerberg I."/>
            <person name="Brannstrom I.O."/>
            <person name="Guillou S."/>
            <person name="Cros-Aarteil S."/>
            <person name="Calhoun S."/>
            <person name="Haridas S."/>
            <person name="Kuo A."/>
            <person name="Mondo S."/>
            <person name="Pangilinan J."/>
            <person name="Riley R."/>
            <person name="LaButti K."/>
            <person name="Andreopoulos B."/>
            <person name="Lipzen A."/>
            <person name="Chen C."/>
            <person name="Yan M."/>
            <person name="Daum C."/>
            <person name="Ng V."/>
            <person name="Clum A."/>
            <person name="Steindorff A."/>
            <person name="Ohm R.A."/>
            <person name="Martin F."/>
            <person name="Silar P."/>
            <person name="Natvig D.O."/>
            <person name="Lalanne C."/>
            <person name="Gautier V."/>
            <person name="Ament-Velasquez S.L."/>
            <person name="Kruys A."/>
            <person name="Hutchinson M.I."/>
            <person name="Powell A.J."/>
            <person name="Barry K."/>
            <person name="Miller A.N."/>
            <person name="Grigoriev I.V."/>
            <person name="Debuchy R."/>
            <person name="Gladieux P."/>
            <person name="Hiltunen Thoren M."/>
            <person name="Johannesson H."/>
        </authorList>
    </citation>
    <scope>NUCLEOTIDE SEQUENCE</scope>
    <source>
        <strain evidence="2">CBS 731.68</strain>
    </source>
</reference>
<dbReference type="SUPFAM" id="SSF56112">
    <property type="entry name" value="Protein kinase-like (PK-like)"/>
    <property type="match status" value="1"/>
</dbReference>
<dbReference type="InterPro" id="IPR000719">
    <property type="entry name" value="Prot_kinase_dom"/>
</dbReference>
<evidence type="ECO:0000313" key="2">
    <source>
        <dbReference type="EMBL" id="KAK4121852.1"/>
    </source>
</evidence>
<dbReference type="GO" id="GO:0005524">
    <property type="term" value="F:ATP binding"/>
    <property type="evidence" value="ECO:0007669"/>
    <property type="project" value="InterPro"/>
</dbReference>
<comment type="caution">
    <text evidence="2">The sequence shown here is derived from an EMBL/GenBank/DDBJ whole genome shotgun (WGS) entry which is preliminary data.</text>
</comment>
<protein>
    <recommendedName>
        <fullName evidence="1">Protein kinase domain-containing protein</fullName>
    </recommendedName>
</protein>
<dbReference type="GO" id="GO:0004672">
    <property type="term" value="F:protein kinase activity"/>
    <property type="evidence" value="ECO:0007669"/>
    <property type="project" value="InterPro"/>
</dbReference>
<evidence type="ECO:0000313" key="3">
    <source>
        <dbReference type="Proteomes" id="UP001302602"/>
    </source>
</evidence>
<dbReference type="EMBL" id="MU853232">
    <property type="protein sequence ID" value="KAK4121852.1"/>
    <property type="molecule type" value="Genomic_DNA"/>
</dbReference>
<proteinExistence type="predicted"/>
<dbReference type="GeneID" id="87833241"/>
<keyword evidence="3" id="KW-1185">Reference proteome</keyword>
<organism evidence="2 3">
    <name type="scientific">Parathielavia appendiculata</name>
    <dbReference type="NCBI Taxonomy" id="2587402"/>
    <lineage>
        <taxon>Eukaryota</taxon>
        <taxon>Fungi</taxon>
        <taxon>Dikarya</taxon>
        <taxon>Ascomycota</taxon>
        <taxon>Pezizomycotina</taxon>
        <taxon>Sordariomycetes</taxon>
        <taxon>Sordariomycetidae</taxon>
        <taxon>Sordariales</taxon>
        <taxon>Chaetomiaceae</taxon>
        <taxon>Parathielavia</taxon>
    </lineage>
</organism>
<dbReference type="RefSeq" id="XP_062645623.1">
    <property type="nucleotide sequence ID" value="XM_062796473.1"/>
</dbReference>
<accession>A0AAN6Z1T5</accession>